<name>M8AZU4_AEGTA</name>
<sequence>MVLLGVGGAEGSTLLFWPGSGVPHGPALFIWFLLSTKVKDMALMIPSWPDVLQISKLLRLDGAELVNSAMS</sequence>
<evidence type="ECO:0000313" key="1">
    <source>
        <dbReference type="EnsemblPlants" id="EMT06879"/>
    </source>
</evidence>
<dbReference type="EnsemblPlants" id="EMT06879">
    <property type="protein sequence ID" value="EMT06879"/>
    <property type="gene ID" value="F775_43754"/>
</dbReference>
<dbReference type="AlphaFoldDB" id="M8AZU4"/>
<organism evidence="1">
    <name type="scientific">Aegilops tauschii</name>
    <name type="common">Tausch's goatgrass</name>
    <name type="synonym">Aegilops squarrosa</name>
    <dbReference type="NCBI Taxonomy" id="37682"/>
    <lineage>
        <taxon>Eukaryota</taxon>
        <taxon>Viridiplantae</taxon>
        <taxon>Streptophyta</taxon>
        <taxon>Embryophyta</taxon>
        <taxon>Tracheophyta</taxon>
        <taxon>Spermatophyta</taxon>
        <taxon>Magnoliopsida</taxon>
        <taxon>Liliopsida</taxon>
        <taxon>Poales</taxon>
        <taxon>Poaceae</taxon>
        <taxon>BOP clade</taxon>
        <taxon>Pooideae</taxon>
        <taxon>Triticodae</taxon>
        <taxon>Triticeae</taxon>
        <taxon>Triticinae</taxon>
        <taxon>Aegilops</taxon>
    </lineage>
</organism>
<accession>M8AZU4</accession>
<protein>
    <submittedName>
        <fullName evidence="1">Uncharacterized protein</fullName>
    </submittedName>
</protein>
<reference evidence="1" key="1">
    <citation type="submission" date="2015-06" db="UniProtKB">
        <authorList>
            <consortium name="EnsemblPlants"/>
        </authorList>
    </citation>
    <scope>IDENTIFICATION</scope>
</reference>
<proteinExistence type="predicted"/>